<evidence type="ECO:0000313" key="2">
    <source>
        <dbReference type="Proteomes" id="UP000789405"/>
    </source>
</evidence>
<organism evidence="1 2">
    <name type="scientific">Dentiscutata erythropus</name>
    <dbReference type="NCBI Taxonomy" id="1348616"/>
    <lineage>
        <taxon>Eukaryota</taxon>
        <taxon>Fungi</taxon>
        <taxon>Fungi incertae sedis</taxon>
        <taxon>Mucoromycota</taxon>
        <taxon>Glomeromycotina</taxon>
        <taxon>Glomeromycetes</taxon>
        <taxon>Diversisporales</taxon>
        <taxon>Gigasporaceae</taxon>
        <taxon>Dentiscutata</taxon>
    </lineage>
</organism>
<comment type="caution">
    <text evidence="1">The sequence shown here is derived from an EMBL/GenBank/DDBJ whole genome shotgun (WGS) entry which is preliminary data.</text>
</comment>
<proteinExistence type="predicted"/>
<name>A0A9N9J7T5_9GLOM</name>
<reference evidence="1" key="1">
    <citation type="submission" date="2021-06" db="EMBL/GenBank/DDBJ databases">
        <authorList>
            <person name="Kallberg Y."/>
            <person name="Tangrot J."/>
            <person name="Rosling A."/>
        </authorList>
    </citation>
    <scope>NUCLEOTIDE SEQUENCE</scope>
    <source>
        <strain evidence="1">MA453B</strain>
    </source>
</reference>
<dbReference type="OrthoDB" id="2431109at2759"/>
<dbReference type="EMBL" id="CAJVPY010018670">
    <property type="protein sequence ID" value="CAG8768029.1"/>
    <property type="molecule type" value="Genomic_DNA"/>
</dbReference>
<dbReference type="AlphaFoldDB" id="A0A9N9J7T5"/>
<evidence type="ECO:0000313" key="1">
    <source>
        <dbReference type="EMBL" id="CAG8768029.1"/>
    </source>
</evidence>
<protein>
    <submittedName>
        <fullName evidence="1">3636_t:CDS:1</fullName>
    </submittedName>
</protein>
<sequence length="162" mass="19077">NNNDINLKDSLNELYQGNIDVEDLPKDSKMSFKNAEVIILEEDQLFDDFNNVEKYIQNYAKYMGFKLQLFNNENEQFTQNTSFINEQLFYEEIWGLVHIAINKYFLHQDYGFVGLVKTYLASIHEKETRSQQVNNSKNKESNKENTPPNIILRNLKKVAIRG</sequence>
<dbReference type="Proteomes" id="UP000789405">
    <property type="component" value="Unassembled WGS sequence"/>
</dbReference>
<gene>
    <name evidence="1" type="ORF">DERYTH_LOCUS18421</name>
</gene>
<feature type="non-terminal residue" evidence="1">
    <location>
        <position position="162"/>
    </location>
</feature>
<keyword evidence="2" id="KW-1185">Reference proteome</keyword>
<accession>A0A9N9J7T5</accession>